<dbReference type="OrthoDB" id="4367128at2759"/>
<name>A0A1V6QY84_9EURO</name>
<organism evidence="2 3">
    <name type="scientific">Penicillium vulpinum</name>
    <dbReference type="NCBI Taxonomy" id="29845"/>
    <lineage>
        <taxon>Eukaryota</taxon>
        <taxon>Fungi</taxon>
        <taxon>Dikarya</taxon>
        <taxon>Ascomycota</taxon>
        <taxon>Pezizomycotina</taxon>
        <taxon>Eurotiomycetes</taxon>
        <taxon>Eurotiomycetidae</taxon>
        <taxon>Eurotiales</taxon>
        <taxon>Aspergillaceae</taxon>
        <taxon>Penicillium</taxon>
    </lineage>
</organism>
<evidence type="ECO:0000313" key="2">
    <source>
        <dbReference type="EMBL" id="OQD94155.1"/>
    </source>
</evidence>
<evidence type="ECO:0008006" key="4">
    <source>
        <dbReference type="Google" id="ProtNLM"/>
    </source>
</evidence>
<sequence length="163" mass="18223">MLGIKTRSPEITRDVREKDVRRERNDTDLPFDKTTLSTEDTKAYLEDVGKLGWLTDKSRPDIAVAVNKLQRRSSTPRIEDQEAVKQLIRYIKGTMNLGILLGKDSTGLAGYVDASYQDCEDGKSTEGFIFFYAGGPVSWSSRKEDIVARSSTTAEYVAYDAAI</sequence>
<feature type="compositionally biased region" description="Basic and acidic residues" evidence="1">
    <location>
        <begin position="7"/>
        <end position="31"/>
    </location>
</feature>
<dbReference type="AlphaFoldDB" id="A0A1V6QY84"/>
<accession>A0A1V6QY84</accession>
<dbReference type="PANTHER" id="PTHR11439:SF463">
    <property type="entry name" value="REVERSE TRANSCRIPTASE TY1_COPIA-TYPE DOMAIN-CONTAINING PROTEIN"/>
    <property type="match status" value="1"/>
</dbReference>
<evidence type="ECO:0000256" key="1">
    <source>
        <dbReference type="SAM" id="MobiDB-lite"/>
    </source>
</evidence>
<proteinExistence type="predicted"/>
<dbReference type="STRING" id="29845.A0A1V6QY84"/>
<comment type="caution">
    <text evidence="2">The sequence shown here is derived from an EMBL/GenBank/DDBJ whole genome shotgun (WGS) entry which is preliminary data.</text>
</comment>
<dbReference type="PANTHER" id="PTHR11439">
    <property type="entry name" value="GAG-POL-RELATED RETROTRANSPOSON"/>
    <property type="match status" value="1"/>
</dbReference>
<feature type="region of interest" description="Disordered" evidence="1">
    <location>
        <begin position="1"/>
        <end position="33"/>
    </location>
</feature>
<keyword evidence="3" id="KW-1185">Reference proteome</keyword>
<protein>
    <recommendedName>
        <fullName evidence="4">Reverse transcriptase Ty1/copia-type domain-containing protein</fullName>
    </recommendedName>
</protein>
<reference evidence="3" key="1">
    <citation type="journal article" date="2017" name="Nat. Microbiol.">
        <title>Global analysis of biosynthetic gene clusters reveals vast potential of secondary metabolite production in Penicillium species.</title>
        <authorList>
            <person name="Nielsen J.C."/>
            <person name="Grijseels S."/>
            <person name="Prigent S."/>
            <person name="Ji B."/>
            <person name="Dainat J."/>
            <person name="Nielsen K.F."/>
            <person name="Frisvad J.C."/>
            <person name="Workman M."/>
            <person name="Nielsen J."/>
        </authorList>
    </citation>
    <scope>NUCLEOTIDE SEQUENCE [LARGE SCALE GENOMIC DNA]</scope>
    <source>
        <strain evidence="3">IBT 29486</strain>
    </source>
</reference>
<dbReference type="CDD" id="cd09272">
    <property type="entry name" value="RNase_HI_RT_Ty1"/>
    <property type="match status" value="1"/>
</dbReference>
<dbReference type="Proteomes" id="UP000191518">
    <property type="component" value="Unassembled WGS sequence"/>
</dbReference>
<gene>
    <name evidence="2" type="ORF">PENVUL_c153G01931</name>
</gene>
<dbReference type="EMBL" id="MDYP01000152">
    <property type="protein sequence ID" value="OQD94155.1"/>
    <property type="molecule type" value="Genomic_DNA"/>
</dbReference>
<evidence type="ECO:0000313" key="3">
    <source>
        <dbReference type="Proteomes" id="UP000191518"/>
    </source>
</evidence>